<dbReference type="InterPro" id="IPR036259">
    <property type="entry name" value="MFS_trans_sf"/>
</dbReference>
<feature type="transmembrane region" description="Helical" evidence="8">
    <location>
        <begin position="133"/>
        <end position="151"/>
    </location>
</feature>
<proteinExistence type="predicted"/>
<dbReference type="Proteomes" id="UP001596083">
    <property type="component" value="Unassembled WGS sequence"/>
</dbReference>
<comment type="caution">
    <text evidence="10">The sequence shown here is derived from an EMBL/GenBank/DDBJ whole genome shotgun (WGS) entry which is preliminary data.</text>
</comment>
<keyword evidence="11" id="KW-1185">Reference proteome</keyword>
<feature type="domain" description="Major facilitator superfamily (MFS) profile" evidence="9">
    <location>
        <begin position="1"/>
        <end position="517"/>
    </location>
</feature>
<dbReference type="InterPro" id="IPR020846">
    <property type="entry name" value="MFS_dom"/>
</dbReference>
<comment type="subcellular location">
    <subcellularLocation>
        <location evidence="1">Cell membrane</location>
        <topology evidence="1">Multi-pass membrane protein</topology>
    </subcellularLocation>
</comment>
<organism evidence="10 11">
    <name type="scientific">Streptomyces gamaensis</name>
    <dbReference type="NCBI Taxonomy" id="1763542"/>
    <lineage>
        <taxon>Bacteria</taxon>
        <taxon>Bacillati</taxon>
        <taxon>Actinomycetota</taxon>
        <taxon>Actinomycetes</taxon>
        <taxon>Kitasatosporales</taxon>
        <taxon>Streptomycetaceae</taxon>
        <taxon>Streptomyces</taxon>
    </lineage>
</organism>
<keyword evidence="4 8" id="KW-1133">Transmembrane helix</keyword>
<feature type="transmembrane region" description="Helical" evidence="8">
    <location>
        <begin position="341"/>
        <end position="359"/>
    </location>
</feature>
<feature type="transmembrane region" description="Helical" evidence="8">
    <location>
        <begin position="497"/>
        <end position="518"/>
    </location>
</feature>
<reference evidence="11" key="1">
    <citation type="journal article" date="2019" name="Int. J. Syst. Evol. Microbiol.">
        <title>The Global Catalogue of Microorganisms (GCM) 10K type strain sequencing project: providing services to taxonomists for standard genome sequencing and annotation.</title>
        <authorList>
            <consortium name="The Broad Institute Genomics Platform"/>
            <consortium name="The Broad Institute Genome Sequencing Center for Infectious Disease"/>
            <person name="Wu L."/>
            <person name="Ma J."/>
        </authorList>
    </citation>
    <scope>NUCLEOTIDE SEQUENCE [LARGE SCALE GENOMIC DNA]</scope>
    <source>
        <strain evidence="11">CGMCC 4.7304</strain>
    </source>
</reference>
<keyword evidence="6" id="KW-0046">Antibiotic resistance</keyword>
<keyword evidence="2" id="KW-0813">Transport</keyword>
<feature type="transmembrane region" description="Helical" evidence="8">
    <location>
        <begin position="278"/>
        <end position="295"/>
    </location>
</feature>
<dbReference type="InterPro" id="IPR011701">
    <property type="entry name" value="MFS"/>
</dbReference>
<feature type="transmembrane region" description="Helical" evidence="8">
    <location>
        <begin position="66"/>
        <end position="89"/>
    </location>
</feature>
<evidence type="ECO:0000256" key="4">
    <source>
        <dbReference type="ARBA" id="ARBA00022989"/>
    </source>
</evidence>
<protein>
    <submittedName>
        <fullName evidence="10">MFS transporter</fullName>
    </submittedName>
</protein>
<feature type="transmembrane region" description="Helical" evidence="8">
    <location>
        <begin position="35"/>
        <end position="54"/>
    </location>
</feature>
<dbReference type="PANTHER" id="PTHR42718">
    <property type="entry name" value="MAJOR FACILITATOR SUPERFAMILY MULTIDRUG TRANSPORTER MFSC"/>
    <property type="match status" value="1"/>
</dbReference>
<feature type="transmembrane region" description="Helical" evidence="8">
    <location>
        <begin position="301"/>
        <end position="320"/>
    </location>
</feature>
<feature type="transmembrane region" description="Helical" evidence="8">
    <location>
        <begin position="95"/>
        <end position="112"/>
    </location>
</feature>
<evidence type="ECO:0000256" key="2">
    <source>
        <dbReference type="ARBA" id="ARBA00022448"/>
    </source>
</evidence>
<evidence type="ECO:0000256" key="3">
    <source>
        <dbReference type="ARBA" id="ARBA00022692"/>
    </source>
</evidence>
<dbReference type="PANTHER" id="PTHR42718:SF9">
    <property type="entry name" value="MAJOR FACILITATOR SUPERFAMILY MULTIDRUG TRANSPORTER MFSC"/>
    <property type="match status" value="1"/>
</dbReference>
<sequence length="524" mass="52765">MTPLLLGSVLNPVNTTAIATGLVAIGQDFGTGPSGTAWLVSVLYLTSAVGQPAMGRLADTLGARRVFLAGLVLVCGAGLLGTLAPGFGWLLASRALLGVGTSAAYPAAMALLRAEARRVGREAPRAVMGRLSLAALGSAAVGPALGGLLTATTGWRGIFAVNIPLAAVAFALAVRWLPREHRTAAPAAGTRRRAADADADAGTPGREACAPAGAGSSVPGARPPSCGRASAGRAGRGALRRLGGALPSAPAGPLRGRDRTDASGIRAAGPRDPSPDPLGMLLFAAVLAAAMVFLLDLAHPRWLLLPVVALLGAALAVCELRHARPFVDLRMLTHNRALAFTYLRHGLAYLAIYCTLYGFTQWLEVAHGYDALGSGLIMLPMSAAAAACSLLGARTKGLRAPLTAVAALLVAGSGALLLTDGATPVAVLLVAAALFGIPQGLASTGNQAAVYAQAPPDGVGAAAGLQRAAQYLGAITATGLLGLCYGQRPTDGGLHRLAAVTGAVSLLLLALTVTDRALRARTRT</sequence>
<feature type="transmembrane region" description="Helical" evidence="8">
    <location>
        <begin position="371"/>
        <end position="392"/>
    </location>
</feature>
<dbReference type="SUPFAM" id="SSF103473">
    <property type="entry name" value="MFS general substrate transporter"/>
    <property type="match status" value="1"/>
</dbReference>
<feature type="region of interest" description="Disordered" evidence="7">
    <location>
        <begin position="183"/>
        <end position="271"/>
    </location>
</feature>
<keyword evidence="3 8" id="KW-0812">Transmembrane</keyword>
<evidence type="ECO:0000313" key="10">
    <source>
        <dbReference type="EMBL" id="MFC5719254.1"/>
    </source>
</evidence>
<feature type="compositionally biased region" description="Low complexity" evidence="7">
    <location>
        <begin position="200"/>
        <end position="246"/>
    </location>
</feature>
<dbReference type="Gene3D" id="1.20.1250.20">
    <property type="entry name" value="MFS general substrate transporter like domains"/>
    <property type="match status" value="1"/>
</dbReference>
<evidence type="ECO:0000256" key="7">
    <source>
        <dbReference type="SAM" id="MobiDB-lite"/>
    </source>
</evidence>
<feature type="transmembrane region" description="Helical" evidence="8">
    <location>
        <begin position="404"/>
        <end position="437"/>
    </location>
</feature>
<evidence type="ECO:0000256" key="5">
    <source>
        <dbReference type="ARBA" id="ARBA00023136"/>
    </source>
</evidence>
<evidence type="ECO:0000313" key="11">
    <source>
        <dbReference type="Proteomes" id="UP001596083"/>
    </source>
</evidence>
<accession>A0ABW0YVL0</accession>
<evidence type="ECO:0000259" key="9">
    <source>
        <dbReference type="PROSITE" id="PS50850"/>
    </source>
</evidence>
<gene>
    <name evidence="10" type="ORF">ACFP1Z_03520</name>
</gene>
<name>A0ABW0YVL0_9ACTN</name>
<dbReference type="Pfam" id="PF07690">
    <property type="entry name" value="MFS_1"/>
    <property type="match status" value="2"/>
</dbReference>
<keyword evidence="5 8" id="KW-0472">Membrane</keyword>
<evidence type="ECO:0000256" key="6">
    <source>
        <dbReference type="ARBA" id="ARBA00023251"/>
    </source>
</evidence>
<dbReference type="Gene3D" id="1.20.1720.10">
    <property type="entry name" value="Multidrug resistance protein D"/>
    <property type="match status" value="1"/>
</dbReference>
<dbReference type="PROSITE" id="PS50850">
    <property type="entry name" value="MFS"/>
    <property type="match status" value="1"/>
</dbReference>
<dbReference type="EMBL" id="JBHSPB010000002">
    <property type="protein sequence ID" value="MFC5719254.1"/>
    <property type="molecule type" value="Genomic_DNA"/>
</dbReference>
<evidence type="ECO:0000256" key="1">
    <source>
        <dbReference type="ARBA" id="ARBA00004651"/>
    </source>
</evidence>
<evidence type="ECO:0000256" key="8">
    <source>
        <dbReference type="SAM" id="Phobius"/>
    </source>
</evidence>
<feature type="transmembrane region" description="Helical" evidence="8">
    <location>
        <begin position="157"/>
        <end position="177"/>
    </location>
</feature>